<evidence type="ECO:0000259" key="5">
    <source>
        <dbReference type="Pfam" id="PF08281"/>
    </source>
</evidence>
<dbReference type="GO" id="GO:0003677">
    <property type="term" value="F:DNA binding"/>
    <property type="evidence" value="ECO:0007669"/>
    <property type="project" value="InterPro"/>
</dbReference>
<sequence length="223" mass="26489">MPYVTDSVIFYIREPSGINTLLISLKKLYLHVNQYSGKDNMLGYVSECEFKLQFEDSFKRFFKPLCFHAMSFVKDADIAKDIVHDVFLTTWTQREKIDFTQPMLPYYLSLTRNRSLNYLDHLKVRARHEENESYKNLLYAETDYSEHEELIRQIMNRINQLPDRCGEVMRLCFIECKKYKEIAEILGVSVNTVKTHISLGLKILRKEFPASLLFAFFSLRRLR</sequence>
<dbReference type="PANTHER" id="PTHR43133">
    <property type="entry name" value="RNA POLYMERASE ECF-TYPE SIGMA FACTO"/>
    <property type="match status" value="1"/>
</dbReference>
<dbReference type="Gene3D" id="1.10.10.10">
    <property type="entry name" value="Winged helix-like DNA-binding domain superfamily/Winged helix DNA-binding domain"/>
    <property type="match status" value="1"/>
</dbReference>
<dbReference type="SUPFAM" id="SSF88659">
    <property type="entry name" value="Sigma3 and sigma4 domains of RNA polymerase sigma factors"/>
    <property type="match status" value="1"/>
</dbReference>
<dbReference type="InterPro" id="IPR039425">
    <property type="entry name" value="RNA_pol_sigma-70-like"/>
</dbReference>
<organism evidence="6 7">
    <name type="scientific">Odoribacter splanchnicus</name>
    <dbReference type="NCBI Taxonomy" id="28118"/>
    <lineage>
        <taxon>Bacteria</taxon>
        <taxon>Pseudomonadati</taxon>
        <taxon>Bacteroidota</taxon>
        <taxon>Bacteroidia</taxon>
        <taxon>Bacteroidales</taxon>
        <taxon>Odoribacteraceae</taxon>
        <taxon>Odoribacter</taxon>
    </lineage>
</organism>
<evidence type="ECO:0000313" key="6">
    <source>
        <dbReference type="EMBL" id="RGU57441.1"/>
    </source>
</evidence>
<dbReference type="PANTHER" id="PTHR43133:SF46">
    <property type="entry name" value="RNA POLYMERASE SIGMA-70 FACTOR ECF SUBFAMILY"/>
    <property type="match status" value="1"/>
</dbReference>
<dbReference type="Gene3D" id="1.10.1740.10">
    <property type="match status" value="1"/>
</dbReference>
<name>A0A412TVE1_9BACT</name>
<dbReference type="InterPro" id="IPR013249">
    <property type="entry name" value="RNA_pol_sigma70_r4_t2"/>
</dbReference>
<dbReference type="GO" id="GO:0006352">
    <property type="term" value="P:DNA-templated transcription initiation"/>
    <property type="evidence" value="ECO:0007669"/>
    <property type="project" value="InterPro"/>
</dbReference>
<feature type="domain" description="RNA polymerase sigma factor 70 region 4 type 2" evidence="5">
    <location>
        <begin position="152"/>
        <end position="203"/>
    </location>
</feature>
<evidence type="ECO:0000256" key="2">
    <source>
        <dbReference type="ARBA" id="ARBA00023015"/>
    </source>
</evidence>
<keyword evidence="4" id="KW-0804">Transcription</keyword>
<protein>
    <submittedName>
        <fullName evidence="6">RNA polymerase sigma-70 factor</fullName>
    </submittedName>
</protein>
<dbReference type="InterPro" id="IPR036388">
    <property type="entry name" value="WH-like_DNA-bd_sf"/>
</dbReference>
<accession>A0A412TVE1</accession>
<comment type="similarity">
    <text evidence="1">Belongs to the sigma-70 factor family. ECF subfamily.</text>
</comment>
<dbReference type="NCBIfam" id="TIGR02985">
    <property type="entry name" value="Sig70_bacteroi1"/>
    <property type="match status" value="1"/>
</dbReference>
<dbReference type="SUPFAM" id="SSF88946">
    <property type="entry name" value="Sigma2 domain of RNA polymerase sigma factors"/>
    <property type="match status" value="1"/>
</dbReference>
<keyword evidence="2" id="KW-0805">Transcription regulation</keyword>
<dbReference type="Pfam" id="PF08281">
    <property type="entry name" value="Sigma70_r4_2"/>
    <property type="match status" value="1"/>
</dbReference>
<dbReference type="InterPro" id="IPR013325">
    <property type="entry name" value="RNA_pol_sigma_r2"/>
</dbReference>
<dbReference type="CDD" id="cd06171">
    <property type="entry name" value="Sigma70_r4"/>
    <property type="match status" value="1"/>
</dbReference>
<dbReference type="AlphaFoldDB" id="A0A412TVE1"/>
<dbReference type="GO" id="GO:0016987">
    <property type="term" value="F:sigma factor activity"/>
    <property type="evidence" value="ECO:0007669"/>
    <property type="project" value="UniProtKB-KW"/>
</dbReference>
<dbReference type="InterPro" id="IPR014284">
    <property type="entry name" value="RNA_pol_sigma-70_dom"/>
</dbReference>
<proteinExistence type="inferred from homology"/>
<keyword evidence="3" id="KW-0731">Sigma factor</keyword>
<dbReference type="EMBL" id="QRYC01000005">
    <property type="protein sequence ID" value="RGU57441.1"/>
    <property type="molecule type" value="Genomic_DNA"/>
</dbReference>
<evidence type="ECO:0000256" key="3">
    <source>
        <dbReference type="ARBA" id="ARBA00023082"/>
    </source>
</evidence>
<gene>
    <name evidence="6" type="ORF">DWW57_05625</name>
</gene>
<dbReference type="NCBIfam" id="TIGR02937">
    <property type="entry name" value="sigma70-ECF"/>
    <property type="match status" value="1"/>
</dbReference>
<evidence type="ECO:0000313" key="7">
    <source>
        <dbReference type="Proteomes" id="UP000284243"/>
    </source>
</evidence>
<evidence type="ECO:0000256" key="4">
    <source>
        <dbReference type="ARBA" id="ARBA00023163"/>
    </source>
</evidence>
<reference evidence="6 7" key="1">
    <citation type="submission" date="2018-08" db="EMBL/GenBank/DDBJ databases">
        <title>A genome reference for cultivated species of the human gut microbiota.</title>
        <authorList>
            <person name="Zou Y."/>
            <person name="Xue W."/>
            <person name="Luo G."/>
        </authorList>
    </citation>
    <scope>NUCLEOTIDE SEQUENCE [LARGE SCALE GENOMIC DNA]</scope>
    <source>
        <strain evidence="6 7">AF16-14</strain>
    </source>
</reference>
<dbReference type="Proteomes" id="UP000284243">
    <property type="component" value="Unassembled WGS sequence"/>
</dbReference>
<evidence type="ECO:0000256" key="1">
    <source>
        <dbReference type="ARBA" id="ARBA00010641"/>
    </source>
</evidence>
<comment type="caution">
    <text evidence="6">The sequence shown here is derived from an EMBL/GenBank/DDBJ whole genome shotgun (WGS) entry which is preliminary data.</text>
</comment>
<dbReference type="InterPro" id="IPR014327">
    <property type="entry name" value="RNA_pol_sigma70_bacteroid"/>
</dbReference>
<dbReference type="InterPro" id="IPR013324">
    <property type="entry name" value="RNA_pol_sigma_r3/r4-like"/>
</dbReference>